<dbReference type="GO" id="GO:0004622">
    <property type="term" value="F:phosphatidylcholine lysophospholipase activity"/>
    <property type="evidence" value="ECO:0007669"/>
    <property type="project" value="TreeGrafter"/>
</dbReference>
<dbReference type="Proteomes" id="UP000681425">
    <property type="component" value="Chromosome"/>
</dbReference>
<dbReference type="PANTHER" id="PTHR30383:SF5">
    <property type="entry name" value="SGNH HYDROLASE-TYPE ESTERASE DOMAIN-CONTAINING PROTEIN"/>
    <property type="match status" value="1"/>
</dbReference>
<dbReference type="InterPro" id="IPR013830">
    <property type="entry name" value="SGNH_hydro"/>
</dbReference>
<evidence type="ECO:0000313" key="2">
    <source>
        <dbReference type="EMBL" id="QUT04963.1"/>
    </source>
</evidence>
<sequence length="235" mass="26366">MHIWPRKKWIVVSGVAVCALILSFAAGFASAYRMGFIYRNTIRAVRWVMPFRPDNDVVWRVQSQLFRQQPLEGDVTFLGDSLIAFGDWRILLPGYSIQKRGIAGETTAGVRERLERGEKILPVVAVMIGVNDPMQGIPLAQTKDNLKAIVHMLRGRRIILLSTLYTGFDYTNAAVTQMNRYEAELCKTGACIFVDLNKAMSSGGRIRPEMAIDGVHLGWRGYYTWAAQMGPVLAQ</sequence>
<feature type="domain" description="SGNH hydrolase-type esterase" evidence="1">
    <location>
        <begin position="96"/>
        <end position="222"/>
    </location>
</feature>
<keyword evidence="3" id="KW-1185">Reference proteome</keyword>
<evidence type="ECO:0000259" key="1">
    <source>
        <dbReference type="Pfam" id="PF13472"/>
    </source>
</evidence>
<evidence type="ECO:0000313" key="3">
    <source>
        <dbReference type="Proteomes" id="UP000681425"/>
    </source>
</evidence>
<dbReference type="SUPFAM" id="SSF52266">
    <property type="entry name" value="SGNH hydrolase"/>
    <property type="match status" value="1"/>
</dbReference>
<reference evidence="2" key="1">
    <citation type="submission" date="2021-04" db="EMBL/GenBank/DDBJ databases">
        <title>Isolation of p-tert-butylphenol degrading bacteria Sphingobium phenoxybenzoativorans Tas13 from active sludge.</title>
        <authorList>
            <person name="Li Y."/>
        </authorList>
    </citation>
    <scope>NUCLEOTIDE SEQUENCE</scope>
    <source>
        <strain evidence="2">Tas13</strain>
    </source>
</reference>
<dbReference type="PANTHER" id="PTHR30383">
    <property type="entry name" value="THIOESTERASE 1/PROTEASE 1/LYSOPHOSPHOLIPASE L1"/>
    <property type="match status" value="1"/>
</dbReference>
<dbReference type="InterPro" id="IPR036514">
    <property type="entry name" value="SGNH_hydro_sf"/>
</dbReference>
<dbReference type="KEGG" id="spph:KFK14_18360"/>
<dbReference type="InterPro" id="IPR051532">
    <property type="entry name" value="Ester_Hydrolysis_Enzymes"/>
</dbReference>
<dbReference type="AlphaFoldDB" id="A0A975Q120"/>
<dbReference type="RefSeq" id="WP_212608682.1">
    <property type="nucleotide sequence ID" value="NZ_CP073910.1"/>
</dbReference>
<dbReference type="Gene3D" id="3.40.50.1110">
    <property type="entry name" value="SGNH hydrolase"/>
    <property type="match status" value="1"/>
</dbReference>
<proteinExistence type="predicted"/>
<accession>A0A975Q120</accession>
<dbReference type="Pfam" id="PF13472">
    <property type="entry name" value="Lipase_GDSL_2"/>
    <property type="match status" value="1"/>
</dbReference>
<name>A0A975Q120_9SPHN</name>
<gene>
    <name evidence="2" type="ORF">KFK14_18360</name>
</gene>
<protein>
    <recommendedName>
        <fullName evidence="1">SGNH hydrolase-type esterase domain-containing protein</fullName>
    </recommendedName>
</protein>
<organism evidence="2 3">
    <name type="scientific">Sphingobium phenoxybenzoativorans</name>
    <dbReference type="NCBI Taxonomy" id="1592790"/>
    <lineage>
        <taxon>Bacteria</taxon>
        <taxon>Pseudomonadati</taxon>
        <taxon>Pseudomonadota</taxon>
        <taxon>Alphaproteobacteria</taxon>
        <taxon>Sphingomonadales</taxon>
        <taxon>Sphingomonadaceae</taxon>
        <taxon>Sphingobium</taxon>
    </lineage>
</organism>
<dbReference type="EMBL" id="CP073910">
    <property type="protein sequence ID" value="QUT04963.1"/>
    <property type="molecule type" value="Genomic_DNA"/>
</dbReference>